<dbReference type="Pfam" id="PF07332">
    <property type="entry name" value="Phage_holin_3_6"/>
    <property type="match status" value="1"/>
</dbReference>
<comment type="caution">
    <text evidence="2">The sequence shown here is derived from an EMBL/GenBank/DDBJ whole genome shotgun (WGS) entry which is preliminary data.</text>
</comment>
<proteinExistence type="predicted"/>
<evidence type="ECO:0000313" key="3">
    <source>
        <dbReference type="Proteomes" id="UP000306918"/>
    </source>
</evidence>
<keyword evidence="1" id="KW-1133">Transmembrane helix</keyword>
<evidence type="ECO:0000256" key="1">
    <source>
        <dbReference type="SAM" id="Phobius"/>
    </source>
</evidence>
<dbReference type="AlphaFoldDB" id="A0A4S8HYJ3"/>
<gene>
    <name evidence="2" type="ORF">FAM09_01690</name>
</gene>
<protein>
    <submittedName>
        <fullName evidence="2">Phage holin family protein</fullName>
    </submittedName>
</protein>
<dbReference type="Proteomes" id="UP000306918">
    <property type="component" value="Unassembled WGS sequence"/>
</dbReference>
<name>A0A4S8HYJ3_9BACT</name>
<dbReference type="InterPro" id="IPR009937">
    <property type="entry name" value="Phage_holin_3_6"/>
</dbReference>
<evidence type="ECO:0000313" key="2">
    <source>
        <dbReference type="EMBL" id="THU40853.1"/>
    </source>
</evidence>
<accession>A0A4S8HYJ3</accession>
<feature type="transmembrane region" description="Helical" evidence="1">
    <location>
        <begin position="37"/>
        <end position="62"/>
    </location>
</feature>
<organism evidence="2 3">
    <name type="scientific">Niastella caeni</name>
    <dbReference type="NCBI Taxonomy" id="2569763"/>
    <lineage>
        <taxon>Bacteria</taxon>
        <taxon>Pseudomonadati</taxon>
        <taxon>Bacteroidota</taxon>
        <taxon>Chitinophagia</taxon>
        <taxon>Chitinophagales</taxon>
        <taxon>Chitinophagaceae</taxon>
        <taxon>Niastella</taxon>
    </lineage>
</organism>
<dbReference type="OrthoDB" id="675470at2"/>
<dbReference type="RefSeq" id="WP_136575345.1">
    <property type="nucleotide sequence ID" value="NZ_STFF01000001.1"/>
</dbReference>
<keyword evidence="1" id="KW-0812">Transmembrane</keyword>
<keyword evidence="3" id="KW-1185">Reference proteome</keyword>
<feature type="transmembrane region" description="Helical" evidence="1">
    <location>
        <begin position="74"/>
        <end position="94"/>
    </location>
</feature>
<sequence>MNDTFEKLEGLTDHVKEYINTRVELAKLHLAEKTSLIISNLIAVTVVVLLFLFVIVFGSIAGAWALSDLIGKPYSGFLIVAGFYFILGIIVWVTRSRFIRFPVMNAIIKQLHKNDEDESVI</sequence>
<dbReference type="EMBL" id="STFF01000001">
    <property type="protein sequence ID" value="THU40853.1"/>
    <property type="molecule type" value="Genomic_DNA"/>
</dbReference>
<reference evidence="2 3" key="1">
    <citation type="submission" date="2019-04" db="EMBL/GenBank/DDBJ databases">
        <title>Niastella caeni sp. nov., isolated from activated sludge.</title>
        <authorList>
            <person name="Sheng M."/>
        </authorList>
    </citation>
    <scope>NUCLEOTIDE SEQUENCE [LARGE SCALE GENOMIC DNA]</scope>
    <source>
        <strain evidence="2 3">HX-2-15</strain>
    </source>
</reference>
<keyword evidence="1" id="KW-0472">Membrane</keyword>